<dbReference type="Pfam" id="PF01590">
    <property type="entry name" value="GAF"/>
    <property type="match status" value="1"/>
</dbReference>
<dbReference type="InterPro" id="IPR013515">
    <property type="entry name" value="Phytochrome_cen-reg"/>
</dbReference>
<dbReference type="Gene3D" id="3.30.450.40">
    <property type="match status" value="1"/>
</dbReference>
<dbReference type="InterPro" id="IPR016132">
    <property type="entry name" value="Phyto_chromo_attachment"/>
</dbReference>
<dbReference type="GO" id="GO:0009584">
    <property type="term" value="P:detection of visible light"/>
    <property type="evidence" value="ECO:0007669"/>
    <property type="project" value="InterPro"/>
</dbReference>
<dbReference type="PRINTS" id="PR01033">
    <property type="entry name" value="PHYTOCHROME"/>
</dbReference>
<organism evidence="6 7">
    <name type="scientific">Solilutibacter pythonis</name>
    <dbReference type="NCBI Taxonomy" id="2483112"/>
    <lineage>
        <taxon>Bacteria</taxon>
        <taxon>Pseudomonadati</taxon>
        <taxon>Pseudomonadota</taxon>
        <taxon>Gammaproteobacteria</taxon>
        <taxon>Lysobacterales</taxon>
        <taxon>Lysobacteraceae</taxon>
        <taxon>Solilutibacter</taxon>
    </lineage>
</organism>
<dbReference type="InterPro" id="IPR003018">
    <property type="entry name" value="GAF"/>
</dbReference>
<dbReference type="EMBL" id="RFLY01000002">
    <property type="protein sequence ID" value="RMH94530.1"/>
    <property type="molecule type" value="Genomic_DNA"/>
</dbReference>
<comment type="caution">
    <text evidence="6">The sequence shown here is derived from an EMBL/GenBank/DDBJ whole genome shotgun (WGS) entry which is preliminary data.</text>
</comment>
<dbReference type="InterPro" id="IPR013654">
    <property type="entry name" value="PAS_2"/>
</dbReference>
<evidence type="ECO:0000256" key="2">
    <source>
        <dbReference type="ARBA" id="ARBA00022606"/>
    </source>
</evidence>
<dbReference type="InterPro" id="IPR035965">
    <property type="entry name" value="PAS-like_dom_sf"/>
</dbReference>
<dbReference type="SUPFAM" id="SSF55781">
    <property type="entry name" value="GAF domain-like"/>
    <property type="match status" value="2"/>
</dbReference>
<protein>
    <submittedName>
        <fullName evidence="6">GAF domain-containing protein</fullName>
    </submittedName>
</protein>
<gene>
    <name evidence="6" type="ORF">EBB59_02335</name>
</gene>
<keyword evidence="7" id="KW-1185">Reference proteome</keyword>
<dbReference type="Proteomes" id="UP000275012">
    <property type="component" value="Unassembled WGS sequence"/>
</dbReference>
<sequence>MFAGESVWNTFASRPFRHTCPLEGYRDACGPARDIRFHHRIAVAKGVGRRCGARRRHPFLPCQGIRMSAPRTDEIAAIVCAREPIHLVGAIQPEGWLLVADERTLAVTHVSANMAELFGVGAEAMLDAPLADFLEAGLVSTCLEQAHACLDLRSAQHVGQYNIGDMAWLCDVSTHCGDGLLQIEIELAPAARQARNFTASAHAAALRTAGKPDLVSFAREMVAQLRELTGFDRVMAYRFLPDATGEVMAEAVTEGMEPWLGQRYPASDIPAQARALYLKNRIRVIPDTRYVPVALYTARERAGMPLDMSFNVLRSISPVHLQYLRNMEVGASMSISVVFDGRLWGMILFQHREPRRVSAEARNALDLLGAFFSVRVAAHLQAEQGAWARRTEGICAVLRDQIGSAADHDAAIERELPLMARLVESDGIAMYRAGRWRDDAGLLDADERASLESWLAVQDGWVAAVSRGEWREGAGVEAPVVAGVLAVRMAASGDDWLLFLRRPYDREIRWAGIPDKHVEQIADGGLRIAPRADFSVWRELRRGACEDWGEQELSAAHQLVSLLDTLRR</sequence>
<dbReference type="PROSITE" id="PS50046">
    <property type="entry name" value="PHYTOCHROME_2"/>
    <property type="match status" value="1"/>
</dbReference>
<accession>A0A3M2I3I0</accession>
<dbReference type="InterPro" id="IPR001294">
    <property type="entry name" value="Phytochrome"/>
</dbReference>
<dbReference type="Pfam" id="PF08446">
    <property type="entry name" value="PAS_2"/>
    <property type="match status" value="1"/>
</dbReference>
<keyword evidence="2" id="KW-0716">Sensory transduction</keyword>
<reference evidence="6 7" key="1">
    <citation type="submission" date="2018-10" db="EMBL/GenBank/DDBJ databases">
        <title>Proposal of Lysobacter pythonis sp. nov. isolated from royal pythons (Python regius).</title>
        <authorList>
            <person name="Hans-Juergen B."/>
            <person name="Huptas C."/>
            <person name="Sandra B."/>
            <person name="Igor L."/>
            <person name="Joachim S."/>
            <person name="Siegfried S."/>
            <person name="Mareike W."/>
            <person name="Peter K."/>
        </authorList>
    </citation>
    <scope>NUCLEOTIDE SEQUENCE [LARGE SCALE GENOMIC DNA]</scope>
    <source>
        <strain evidence="6 7">4284/11</strain>
    </source>
</reference>
<dbReference type="PANTHER" id="PTHR43065:SF42">
    <property type="entry name" value="TWO-COMPONENT SENSOR PPRA"/>
    <property type="match status" value="1"/>
</dbReference>
<dbReference type="Pfam" id="PF00360">
    <property type="entry name" value="PHY"/>
    <property type="match status" value="1"/>
</dbReference>
<evidence type="ECO:0000259" key="5">
    <source>
        <dbReference type="PROSITE" id="PS50046"/>
    </source>
</evidence>
<keyword evidence="1" id="KW-0600">Photoreceptor protein</keyword>
<dbReference type="GO" id="GO:0006355">
    <property type="term" value="P:regulation of DNA-templated transcription"/>
    <property type="evidence" value="ECO:0007669"/>
    <property type="project" value="InterPro"/>
</dbReference>
<name>A0A3M2I3I0_9GAMM</name>
<evidence type="ECO:0000313" key="7">
    <source>
        <dbReference type="Proteomes" id="UP000275012"/>
    </source>
</evidence>
<dbReference type="Gene3D" id="3.30.450.270">
    <property type="match status" value="1"/>
</dbReference>
<evidence type="ECO:0000256" key="3">
    <source>
        <dbReference type="ARBA" id="ARBA00022991"/>
    </source>
</evidence>
<dbReference type="GO" id="GO:0009881">
    <property type="term" value="F:photoreceptor activity"/>
    <property type="evidence" value="ECO:0007669"/>
    <property type="project" value="UniProtKB-KW"/>
</dbReference>
<dbReference type="PANTHER" id="PTHR43065">
    <property type="entry name" value="SENSOR HISTIDINE KINASE"/>
    <property type="match status" value="1"/>
</dbReference>
<proteinExistence type="predicted"/>
<evidence type="ECO:0000256" key="1">
    <source>
        <dbReference type="ARBA" id="ARBA00022543"/>
    </source>
</evidence>
<dbReference type="AlphaFoldDB" id="A0A3M2I3I0"/>
<dbReference type="SMART" id="SM00065">
    <property type="entry name" value="GAF"/>
    <property type="match status" value="1"/>
</dbReference>
<dbReference type="SUPFAM" id="SSF55785">
    <property type="entry name" value="PYP-like sensor domain (PAS domain)"/>
    <property type="match status" value="1"/>
</dbReference>
<keyword evidence="3" id="KW-0157">Chromophore</keyword>
<feature type="domain" description="Phytochrome chromophore attachment site" evidence="5">
    <location>
        <begin position="213"/>
        <end position="374"/>
    </location>
</feature>
<keyword evidence="4" id="KW-0675">Receptor</keyword>
<dbReference type="InterPro" id="IPR043150">
    <property type="entry name" value="Phytochrome_PHY_sf"/>
</dbReference>
<evidence type="ECO:0000256" key="4">
    <source>
        <dbReference type="ARBA" id="ARBA00023170"/>
    </source>
</evidence>
<dbReference type="InterPro" id="IPR029016">
    <property type="entry name" value="GAF-like_dom_sf"/>
</dbReference>
<dbReference type="Gene3D" id="3.30.450.20">
    <property type="entry name" value="PAS domain"/>
    <property type="match status" value="1"/>
</dbReference>
<evidence type="ECO:0000313" key="6">
    <source>
        <dbReference type="EMBL" id="RMH94530.1"/>
    </source>
</evidence>